<evidence type="ECO:0000313" key="3">
    <source>
        <dbReference type="Proteomes" id="UP000194857"/>
    </source>
</evidence>
<dbReference type="PANTHER" id="PTHR43883:SF1">
    <property type="entry name" value="GLUCONOKINASE"/>
    <property type="match status" value="1"/>
</dbReference>
<gene>
    <name evidence="2" type="ORF">CAZ10_09595</name>
</gene>
<dbReference type="Pfam" id="PF09414">
    <property type="entry name" value="RNA_ligase"/>
    <property type="match status" value="1"/>
</dbReference>
<dbReference type="InterPro" id="IPR021122">
    <property type="entry name" value="RNA_ligase_dom_REL/Rnl2"/>
</dbReference>
<dbReference type="EMBL" id="NFFZ01000004">
    <property type="protein sequence ID" value="OTI63083.1"/>
    <property type="molecule type" value="Genomic_DNA"/>
</dbReference>
<keyword evidence="2" id="KW-0436">Ligase</keyword>
<reference evidence="3" key="1">
    <citation type="submission" date="2017-05" db="EMBL/GenBank/DDBJ databases">
        <authorList>
            <person name="Giani T."/>
            <person name="Arena F."/>
            <person name="Pollini S."/>
            <person name="Di Pilato V."/>
            <person name="D'Andrea M.M."/>
            <person name="Henrici De Angelis L."/>
            <person name="Bassetti M."/>
            <person name="Rossolini G.M."/>
        </authorList>
    </citation>
    <scope>NUCLEOTIDE SEQUENCE [LARGE SCALE GENOMIC DNA]</scope>
    <source>
        <strain evidence="3">S567_C10_BS</strain>
    </source>
</reference>
<evidence type="ECO:0000313" key="2">
    <source>
        <dbReference type="EMBL" id="OTI63083.1"/>
    </source>
</evidence>
<proteinExistence type="predicted"/>
<dbReference type="InterPro" id="IPR052732">
    <property type="entry name" value="Cell-binding_unc_protein"/>
</dbReference>
<dbReference type="SUPFAM" id="SSF56091">
    <property type="entry name" value="DNA ligase/mRNA capping enzyme, catalytic domain"/>
    <property type="match status" value="1"/>
</dbReference>
<dbReference type="AlphaFoldDB" id="A0A241XRF8"/>
<organism evidence="2 3">
    <name type="scientific">Pseudomonas aeruginosa</name>
    <dbReference type="NCBI Taxonomy" id="287"/>
    <lineage>
        <taxon>Bacteria</taxon>
        <taxon>Pseudomonadati</taxon>
        <taxon>Pseudomonadota</taxon>
        <taxon>Gammaproteobacteria</taxon>
        <taxon>Pseudomonadales</taxon>
        <taxon>Pseudomonadaceae</taxon>
        <taxon>Pseudomonas</taxon>
    </lineage>
</organism>
<dbReference type="PANTHER" id="PTHR43883">
    <property type="entry name" value="SLR0207 PROTEIN"/>
    <property type="match status" value="1"/>
</dbReference>
<dbReference type="Proteomes" id="UP000194857">
    <property type="component" value="Unassembled WGS sequence"/>
</dbReference>
<name>A0A241XRF8_PSEAI</name>
<dbReference type="GO" id="GO:0016874">
    <property type="term" value="F:ligase activity"/>
    <property type="evidence" value="ECO:0007669"/>
    <property type="project" value="UniProtKB-KW"/>
</dbReference>
<dbReference type="RefSeq" id="WP_065085740.1">
    <property type="nucleotide sequence ID" value="NZ_NFFZ01000004.1"/>
</dbReference>
<comment type="caution">
    <text evidence="2">The sequence shown here is derived from an EMBL/GenBank/DDBJ whole genome shotgun (WGS) entry which is preliminary data.</text>
</comment>
<sequence length="286" mass="33161">MNVDFCAYAQNVELQKYPRTPHLEGSRLQQGDSDADQVRYASLIDQWLVVEEKLDGANAGISFSAAGELMLQSRGHYLTGGGRERQFNLFKQWAVAHEDWLIERLEDRFVLYGEWLHKKHSVFYDRLPHFFCEFDVWDRSKCIFLSTPARRQLLQDGPILSVPVLYEGPAPKRLKDLLELVRISKAKSETWHAAFEATVRREGLDLERSWRQCDKSTLMEGLYLKLEDENETTGRLKWVRQDFVQAILDVDQHHATQPFIPNLLAQGADIYSPRLSMDWAGLRSGY</sequence>
<evidence type="ECO:0000259" key="1">
    <source>
        <dbReference type="Pfam" id="PF09414"/>
    </source>
</evidence>
<feature type="domain" description="RNA ligase" evidence="1">
    <location>
        <begin position="48"/>
        <end position="239"/>
    </location>
</feature>
<accession>A0A241XRF8</accession>
<protein>
    <submittedName>
        <fullName evidence="2">DNA ligase</fullName>
    </submittedName>
</protein>
<dbReference type="Gene3D" id="3.30.470.30">
    <property type="entry name" value="DNA ligase/mRNA capping enzyme"/>
    <property type="match status" value="1"/>
</dbReference>